<organism evidence="9 10">
    <name type="scientific">Clostridium tetanomorphum</name>
    <dbReference type="NCBI Taxonomy" id="1553"/>
    <lineage>
        <taxon>Bacteria</taxon>
        <taxon>Bacillati</taxon>
        <taxon>Bacillota</taxon>
        <taxon>Clostridia</taxon>
        <taxon>Eubacteriales</taxon>
        <taxon>Clostridiaceae</taxon>
        <taxon>Clostridium</taxon>
    </lineage>
</organism>
<accession>A0A923J3F9</accession>
<reference evidence="9 10" key="1">
    <citation type="submission" date="2020-04" db="EMBL/GenBank/DDBJ databases">
        <title>Genomic insights into acetone-butanol-ethanol (ABE) fermentation by sequencing solventogenic clostridia strains.</title>
        <authorList>
            <person name="Brown S."/>
        </authorList>
    </citation>
    <scope>NUCLEOTIDE SEQUENCE [LARGE SCALE GENOMIC DNA]</scope>
    <source>
        <strain evidence="9 10">DJ011</strain>
    </source>
</reference>
<comment type="subunit">
    <text evidence="8">Component of the Sec protein translocase complex. Heterotrimer consisting of SecY, SecE and SecG subunits. The heterotrimers can form oligomers, although 1 heterotrimer is thought to be able to translocate proteins. Interacts with the ribosome. Interacts with SecDF, and other proteins may be involved. Interacts with SecA.</text>
</comment>
<evidence type="ECO:0000256" key="8">
    <source>
        <dbReference type="HAMAP-Rule" id="MF_00422"/>
    </source>
</evidence>
<comment type="subcellular location">
    <subcellularLocation>
        <location evidence="8">Cell membrane</location>
        <topology evidence="8">Single-pass membrane protein</topology>
    </subcellularLocation>
    <subcellularLocation>
        <location evidence="1">Membrane</location>
    </subcellularLocation>
</comment>
<evidence type="ECO:0000313" key="9">
    <source>
        <dbReference type="EMBL" id="MBC2400120.1"/>
    </source>
</evidence>
<dbReference type="HAMAP" id="MF_00422">
    <property type="entry name" value="SecE"/>
    <property type="match status" value="1"/>
</dbReference>
<dbReference type="RefSeq" id="WP_111947624.1">
    <property type="nucleotide sequence ID" value="NZ_JAAZWO010000050.1"/>
</dbReference>
<dbReference type="GO" id="GO:0005886">
    <property type="term" value="C:plasma membrane"/>
    <property type="evidence" value="ECO:0007669"/>
    <property type="project" value="UniProtKB-SubCell"/>
</dbReference>
<sequence length="77" mass="8716">MSADLKEKKEVKVTAPKKGGVIRFFKDLKGEFKRITWASKEDVKKATLIVLVFCFVYMVAVGVIDSGFNNLSKIIYK</sequence>
<keyword evidence="4 8" id="KW-0653">Protein transport</keyword>
<evidence type="ECO:0000256" key="1">
    <source>
        <dbReference type="ARBA" id="ARBA00004370"/>
    </source>
</evidence>
<gene>
    <name evidence="8 9" type="primary">secE</name>
    <name evidence="9" type="ORF">HGG79_20540</name>
</gene>
<proteinExistence type="inferred from homology"/>
<dbReference type="Gene3D" id="1.20.5.1030">
    <property type="entry name" value="Preprotein translocase secy subunit"/>
    <property type="match status" value="1"/>
</dbReference>
<dbReference type="Pfam" id="PF00584">
    <property type="entry name" value="SecE"/>
    <property type="match status" value="1"/>
</dbReference>
<dbReference type="AlphaFoldDB" id="A0A923J3F9"/>
<keyword evidence="7 8" id="KW-0472">Membrane</keyword>
<dbReference type="GO" id="GO:0006605">
    <property type="term" value="P:protein targeting"/>
    <property type="evidence" value="ECO:0007669"/>
    <property type="project" value="UniProtKB-UniRule"/>
</dbReference>
<dbReference type="InterPro" id="IPR038379">
    <property type="entry name" value="SecE_sf"/>
</dbReference>
<keyword evidence="2 8" id="KW-0813">Transport</keyword>
<evidence type="ECO:0000256" key="3">
    <source>
        <dbReference type="ARBA" id="ARBA00022692"/>
    </source>
</evidence>
<evidence type="ECO:0000256" key="4">
    <source>
        <dbReference type="ARBA" id="ARBA00022927"/>
    </source>
</evidence>
<protein>
    <recommendedName>
        <fullName evidence="8">Protein translocase subunit SecE</fullName>
    </recommendedName>
</protein>
<evidence type="ECO:0000256" key="2">
    <source>
        <dbReference type="ARBA" id="ARBA00022448"/>
    </source>
</evidence>
<comment type="function">
    <text evidence="8">Essential subunit of the Sec protein translocation channel SecYEG. Clamps together the 2 halves of SecY. May contact the channel plug during translocation.</text>
</comment>
<keyword evidence="8" id="KW-1003">Cell membrane</keyword>
<keyword evidence="10" id="KW-1185">Reference proteome</keyword>
<dbReference type="GO" id="GO:0043952">
    <property type="term" value="P:protein transport by the Sec complex"/>
    <property type="evidence" value="ECO:0007669"/>
    <property type="project" value="UniProtKB-UniRule"/>
</dbReference>
<evidence type="ECO:0000256" key="7">
    <source>
        <dbReference type="ARBA" id="ARBA00023136"/>
    </source>
</evidence>
<dbReference type="GO" id="GO:0008320">
    <property type="term" value="F:protein transmembrane transporter activity"/>
    <property type="evidence" value="ECO:0007669"/>
    <property type="project" value="UniProtKB-UniRule"/>
</dbReference>
<dbReference type="NCBIfam" id="TIGR00964">
    <property type="entry name" value="secE_bact"/>
    <property type="match status" value="1"/>
</dbReference>
<dbReference type="InterPro" id="IPR005807">
    <property type="entry name" value="SecE_bac"/>
</dbReference>
<keyword evidence="3 8" id="KW-0812">Transmembrane</keyword>
<dbReference type="Proteomes" id="UP000563151">
    <property type="component" value="Unassembled WGS sequence"/>
</dbReference>
<comment type="caution">
    <text evidence="9">The sequence shown here is derived from an EMBL/GenBank/DDBJ whole genome shotgun (WGS) entry which is preliminary data.</text>
</comment>
<feature type="transmembrane region" description="Helical" evidence="8">
    <location>
        <begin position="46"/>
        <end position="68"/>
    </location>
</feature>
<keyword evidence="6 8" id="KW-0811">Translocation</keyword>
<dbReference type="InterPro" id="IPR001901">
    <property type="entry name" value="Translocase_SecE/Sec61-g"/>
</dbReference>
<evidence type="ECO:0000256" key="5">
    <source>
        <dbReference type="ARBA" id="ARBA00022989"/>
    </source>
</evidence>
<name>A0A923J3F9_CLOTT</name>
<evidence type="ECO:0000256" key="6">
    <source>
        <dbReference type="ARBA" id="ARBA00023010"/>
    </source>
</evidence>
<evidence type="ECO:0000313" key="10">
    <source>
        <dbReference type="Proteomes" id="UP000563151"/>
    </source>
</evidence>
<dbReference type="EMBL" id="JAAZWO010000050">
    <property type="protein sequence ID" value="MBC2400120.1"/>
    <property type="molecule type" value="Genomic_DNA"/>
</dbReference>
<comment type="similarity">
    <text evidence="8">Belongs to the SecE/SEC61-gamma family.</text>
</comment>
<keyword evidence="5 8" id="KW-1133">Transmembrane helix</keyword>
<dbReference type="GO" id="GO:0009306">
    <property type="term" value="P:protein secretion"/>
    <property type="evidence" value="ECO:0007669"/>
    <property type="project" value="UniProtKB-UniRule"/>
</dbReference>
<dbReference type="GO" id="GO:0065002">
    <property type="term" value="P:intracellular protein transmembrane transport"/>
    <property type="evidence" value="ECO:0007669"/>
    <property type="project" value="UniProtKB-UniRule"/>
</dbReference>